<gene>
    <name evidence="1" type="ORF">FA13DRAFT_1760071</name>
</gene>
<name>A0A4Y7RIU2_COPMI</name>
<dbReference type="AlphaFoldDB" id="A0A4Y7RIU2"/>
<dbReference type="Pfam" id="PF20414">
    <property type="entry name" value="DUF6698"/>
    <property type="match status" value="1"/>
</dbReference>
<evidence type="ECO:0000313" key="2">
    <source>
        <dbReference type="Proteomes" id="UP000298030"/>
    </source>
</evidence>
<protein>
    <submittedName>
        <fullName evidence="1">Uncharacterized protein</fullName>
    </submittedName>
</protein>
<dbReference type="InterPro" id="IPR046521">
    <property type="entry name" value="DUF6698"/>
</dbReference>
<organism evidence="1 2">
    <name type="scientific">Coprinellus micaceus</name>
    <name type="common">Glistening ink-cap mushroom</name>
    <name type="synonym">Coprinus micaceus</name>
    <dbReference type="NCBI Taxonomy" id="71717"/>
    <lineage>
        <taxon>Eukaryota</taxon>
        <taxon>Fungi</taxon>
        <taxon>Dikarya</taxon>
        <taxon>Basidiomycota</taxon>
        <taxon>Agaricomycotina</taxon>
        <taxon>Agaricomycetes</taxon>
        <taxon>Agaricomycetidae</taxon>
        <taxon>Agaricales</taxon>
        <taxon>Agaricineae</taxon>
        <taxon>Psathyrellaceae</taxon>
        <taxon>Coprinellus</taxon>
    </lineage>
</organism>
<keyword evidence="2" id="KW-1185">Reference proteome</keyword>
<evidence type="ECO:0000313" key="1">
    <source>
        <dbReference type="EMBL" id="TEB08721.1"/>
    </source>
</evidence>
<dbReference type="OrthoDB" id="3160134at2759"/>
<accession>A0A4Y7RIU2</accession>
<dbReference type="Proteomes" id="UP000298030">
    <property type="component" value="Unassembled WGS sequence"/>
</dbReference>
<sequence length="196" mass="22086">MGSARSDDTKSLKAAVVDWITPTNEVLSPLLQRNIKSDRGYFHPRTGELLCPVNLDWNDHKSVIRRTLPTVICGLRFLFRNYEYNPADPWDGLLRSGLLVKAFKHVFTSPSSVYNGDGSSKSTKSSNARIHGMTSVTIPSIAYIATQVRFALGSGTTFSRTDKATDSEYFYELLIEVLEDPDEYAEVSDLLKWWNQ</sequence>
<proteinExistence type="predicted"/>
<dbReference type="EMBL" id="QPFP01000546">
    <property type="protein sequence ID" value="TEB08721.1"/>
    <property type="molecule type" value="Genomic_DNA"/>
</dbReference>
<reference evidence="1 2" key="1">
    <citation type="journal article" date="2019" name="Nat. Ecol. Evol.">
        <title>Megaphylogeny resolves global patterns of mushroom evolution.</title>
        <authorList>
            <person name="Varga T."/>
            <person name="Krizsan K."/>
            <person name="Foldi C."/>
            <person name="Dima B."/>
            <person name="Sanchez-Garcia M."/>
            <person name="Sanchez-Ramirez S."/>
            <person name="Szollosi G.J."/>
            <person name="Szarkandi J.G."/>
            <person name="Papp V."/>
            <person name="Albert L."/>
            <person name="Andreopoulos W."/>
            <person name="Angelini C."/>
            <person name="Antonin V."/>
            <person name="Barry K.W."/>
            <person name="Bougher N.L."/>
            <person name="Buchanan P."/>
            <person name="Buyck B."/>
            <person name="Bense V."/>
            <person name="Catcheside P."/>
            <person name="Chovatia M."/>
            <person name="Cooper J."/>
            <person name="Damon W."/>
            <person name="Desjardin D."/>
            <person name="Finy P."/>
            <person name="Geml J."/>
            <person name="Haridas S."/>
            <person name="Hughes K."/>
            <person name="Justo A."/>
            <person name="Karasinski D."/>
            <person name="Kautmanova I."/>
            <person name="Kiss B."/>
            <person name="Kocsube S."/>
            <person name="Kotiranta H."/>
            <person name="LaButti K.M."/>
            <person name="Lechner B.E."/>
            <person name="Liimatainen K."/>
            <person name="Lipzen A."/>
            <person name="Lukacs Z."/>
            <person name="Mihaltcheva S."/>
            <person name="Morgado L.N."/>
            <person name="Niskanen T."/>
            <person name="Noordeloos M.E."/>
            <person name="Ohm R.A."/>
            <person name="Ortiz-Santana B."/>
            <person name="Ovrebo C."/>
            <person name="Racz N."/>
            <person name="Riley R."/>
            <person name="Savchenko A."/>
            <person name="Shiryaev A."/>
            <person name="Soop K."/>
            <person name="Spirin V."/>
            <person name="Szebenyi C."/>
            <person name="Tomsovsky M."/>
            <person name="Tulloss R.E."/>
            <person name="Uehling J."/>
            <person name="Grigoriev I.V."/>
            <person name="Vagvolgyi C."/>
            <person name="Papp T."/>
            <person name="Martin F.M."/>
            <person name="Miettinen O."/>
            <person name="Hibbett D.S."/>
            <person name="Nagy L.G."/>
        </authorList>
    </citation>
    <scope>NUCLEOTIDE SEQUENCE [LARGE SCALE GENOMIC DNA]</scope>
    <source>
        <strain evidence="1 2">FP101781</strain>
    </source>
</reference>
<comment type="caution">
    <text evidence="1">The sequence shown here is derived from an EMBL/GenBank/DDBJ whole genome shotgun (WGS) entry which is preliminary data.</text>
</comment>